<comment type="subunit">
    <text evidence="3 7">The complex is composed of two ATP-binding proteins (PstB), two transmembrane proteins (PstC and PstA) and a solute-binding protein (PstS).</text>
</comment>
<dbReference type="NCBIfam" id="TIGR00975">
    <property type="entry name" value="3a0107s03"/>
    <property type="match status" value="1"/>
</dbReference>
<evidence type="ECO:0000256" key="1">
    <source>
        <dbReference type="ARBA" id="ARBA00002841"/>
    </source>
</evidence>
<dbReference type="SUPFAM" id="SSF53850">
    <property type="entry name" value="Periplasmic binding protein-like II"/>
    <property type="match status" value="1"/>
</dbReference>
<dbReference type="InterPro" id="IPR050962">
    <property type="entry name" value="Phosphate-bind_PstS"/>
</dbReference>
<dbReference type="GO" id="GO:0035435">
    <property type="term" value="P:phosphate ion transmembrane transport"/>
    <property type="evidence" value="ECO:0007669"/>
    <property type="project" value="InterPro"/>
</dbReference>
<evidence type="ECO:0000259" key="9">
    <source>
        <dbReference type="Pfam" id="PF12849"/>
    </source>
</evidence>
<dbReference type="EMBL" id="VMNI01000013">
    <property type="protein sequence ID" value="TVO75465.1"/>
    <property type="molecule type" value="Genomic_DNA"/>
</dbReference>
<evidence type="ECO:0000256" key="5">
    <source>
        <dbReference type="ARBA" id="ARBA00022448"/>
    </source>
</evidence>
<dbReference type="Gene3D" id="3.40.190.10">
    <property type="entry name" value="Periplasmic binding protein-like II"/>
    <property type="match status" value="2"/>
</dbReference>
<proteinExistence type="inferred from homology"/>
<accession>A0A558E4P4</accession>
<evidence type="ECO:0000313" key="10">
    <source>
        <dbReference type="EMBL" id="TVO75465.1"/>
    </source>
</evidence>
<dbReference type="GO" id="GO:0043190">
    <property type="term" value="C:ATP-binding cassette (ABC) transporter complex"/>
    <property type="evidence" value="ECO:0007669"/>
    <property type="project" value="InterPro"/>
</dbReference>
<keyword evidence="6 7" id="KW-0592">Phosphate transport</keyword>
<name>A0A558E4P4_9RHOO</name>
<dbReference type="PANTHER" id="PTHR42996">
    <property type="entry name" value="PHOSPHATE-BINDING PROTEIN PSTS"/>
    <property type="match status" value="1"/>
</dbReference>
<feature type="binding site" evidence="8">
    <location>
        <position position="66"/>
    </location>
    <ligand>
        <name>phosphate</name>
        <dbReference type="ChEBI" id="CHEBI:43474"/>
    </ligand>
</feature>
<feature type="binding site" evidence="8">
    <location>
        <begin position="149"/>
        <end position="151"/>
    </location>
    <ligand>
        <name>phosphate</name>
        <dbReference type="ChEBI" id="CHEBI:43474"/>
    </ligand>
</feature>
<evidence type="ECO:0000256" key="3">
    <source>
        <dbReference type="ARBA" id="ARBA00011529"/>
    </source>
</evidence>
<dbReference type="PANTHER" id="PTHR42996:SF1">
    <property type="entry name" value="PHOSPHATE-BINDING PROTEIN PSTS"/>
    <property type="match status" value="1"/>
</dbReference>
<feature type="binding site" evidence="8">
    <location>
        <position position="48"/>
    </location>
    <ligand>
        <name>phosphate</name>
        <dbReference type="ChEBI" id="CHEBI:43474"/>
    </ligand>
</feature>
<evidence type="ECO:0000256" key="7">
    <source>
        <dbReference type="PIRNR" id="PIRNR002756"/>
    </source>
</evidence>
<evidence type="ECO:0000256" key="2">
    <source>
        <dbReference type="ARBA" id="ARBA00008725"/>
    </source>
</evidence>
<gene>
    <name evidence="10" type="primary">pstS</name>
    <name evidence="10" type="ORF">FHP89_13445</name>
</gene>
<keyword evidence="5 7" id="KW-0813">Transport</keyword>
<evidence type="ECO:0000256" key="4">
    <source>
        <dbReference type="ARBA" id="ARBA00021889"/>
    </source>
</evidence>
<evidence type="ECO:0000313" key="11">
    <source>
        <dbReference type="Proteomes" id="UP000318349"/>
    </source>
</evidence>
<dbReference type="Pfam" id="PF12849">
    <property type="entry name" value="PBP_like_2"/>
    <property type="match status" value="1"/>
</dbReference>
<dbReference type="InterPro" id="IPR024370">
    <property type="entry name" value="PBP_domain"/>
</dbReference>
<evidence type="ECO:0000256" key="6">
    <source>
        <dbReference type="ARBA" id="ARBA00022592"/>
    </source>
</evidence>
<dbReference type="Proteomes" id="UP000318349">
    <property type="component" value="Unassembled WGS sequence"/>
</dbReference>
<evidence type="ECO:0000256" key="8">
    <source>
        <dbReference type="PIRSR" id="PIRSR002756-1"/>
    </source>
</evidence>
<comment type="caution">
    <text evidence="10">The sequence shown here is derived from an EMBL/GenBank/DDBJ whole genome shotgun (WGS) entry which is preliminary data.</text>
</comment>
<organism evidence="10 11">
    <name type="scientific">Denitromonas halophila</name>
    <dbReference type="NCBI Taxonomy" id="1629404"/>
    <lineage>
        <taxon>Bacteria</taxon>
        <taxon>Pseudomonadati</taxon>
        <taxon>Pseudomonadota</taxon>
        <taxon>Betaproteobacteria</taxon>
        <taxon>Rhodocyclales</taxon>
        <taxon>Zoogloeaceae</taxon>
        <taxon>Denitromonas</taxon>
    </lineage>
</organism>
<sequence>MTQGLAHADTPLTVRGAGSSAAKHIYTTWADAFAKAGGNPVEYASVGSSKGVAAIRSRDVEFGASDVAPDRASLDKDALVVVPTVVSGVVPFYNLPELKAHTLHLDGDTLVRIFMGKITRWNDPALVALNPGAPLPTADIRVVVRADGSGTTYNFTDYLSKVSAAWKSQHGAANRIQWFDGVIATPNSGGVVKAVQATPGAISYVDYTYALKDKLSGAIMKNRAGVFVPPTIEHFRAALSASPWQSAGEFTQTLTDQPGADSWPITMGTFVLLPKIMDETTGIATLRFFTHAFMHGDELASKANFVRLPDVVQAKAYRALATITSPAGTPIAYASLGQ</sequence>
<dbReference type="PIRSF" id="PIRSF002756">
    <property type="entry name" value="PstS"/>
    <property type="match status" value="1"/>
</dbReference>
<reference evidence="10 11" key="1">
    <citation type="submission" date="2019-07" db="EMBL/GenBank/DDBJ databases">
        <title>The pathways for chlorine oxyanion respiration interact through the shared metabolite chlorate.</title>
        <authorList>
            <person name="Barnum T.P."/>
            <person name="Cheng Y."/>
            <person name="Hill K.A."/>
            <person name="Lucas L.N."/>
            <person name="Carlson H.K."/>
            <person name="Coates J.D."/>
        </authorList>
    </citation>
    <scope>NUCLEOTIDE SEQUENCE [LARGE SCALE GENOMIC DNA]</scope>
    <source>
        <strain evidence="10 11">SFB-1</strain>
    </source>
</reference>
<dbReference type="GO" id="GO:0042301">
    <property type="term" value="F:phosphate ion binding"/>
    <property type="evidence" value="ECO:0007669"/>
    <property type="project" value="InterPro"/>
</dbReference>
<dbReference type="CDD" id="cd13565">
    <property type="entry name" value="PBP2_PstS"/>
    <property type="match status" value="1"/>
</dbReference>
<comment type="function">
    <text evidence="1 7">Part of the ABC transporter complex PstSACB involved in phosphate import.</text>
</comment>
<dbReference type="InterPro" id="IPR005673">
    <property type="entry name" value="ABC_phos-bd_PstS"/>
</dbReference>
<feature type="binding site" evidence="8">
    <location>
        <begin position="19"/>
        <end position="21"/>
    </location>
    <ligand>
        <name>phosphate</name>
        <dbReference type="ChEBI" id="CHEBI:43474"/>
    </ligand>
</feature>
<protein>
    <recommendedName>
        <fullName evidence="4 7">Phosphate-binding protein PstS</fullName>
    </recommendedName>
</protein>
<dbReference type="AlphaFoldDB" id="A0A558E4P4"/>
<feature type="domain" description="PBP" evidence="9">
    <location>
        <begin position="9"/>
        <end position="236"/>
    </location>
</feature>
<comment type="similarity">
    <text evidence="2 7">Belongs to the PstS family.</text>
</comment>